<dbReference type="InterPro" id="IPR027417">
    <property type="entry name" value="P-loop_NTPase"/>
</dbReference>
<gene>
    <name evidence="11" type="ORF">AYR63_06075</name>
</gene>
<dbReference type="Gene3D" id="3.40.50.300">
    <property type="entry name" value="P-loop containing nucleotide triphosphate hydrolases"/>
    <property type="match status" value="1"/>
</dbReference>
<dbReference type="STRING" id="240427.AYR62_12150"/>
<organism evidence="11 12">
    <name type="scientific">Secundilactobacillus paracollinoides</name>
    <dbReference type="NCBI Taxonomy" id="240427"/>
    <lineage>
        <taxon>Bacteria</taxon>
        <taxon>Bacillati</taxon>
        <taxon>Bacillota</taxon>
        <taxon>Bacilli</taxon>
        <taxon>Lactobacillales</taxon>
        <taxon>Lactobacillaceae</taxon>
        <taxon>Secundilactobacillus</taxon>
    </lineage>
</organism>
<comment type="subcellular location">
    <subcellularLocation>
        <location evidence="1">Cell membrane</location>
        <topology evidence="1">Peripheral membrane protein</topology>
    </subcellularLocation>
</comment>
<dbReference type="GO" id="GO:0005524">
    <property type="term" value="F:ATP binding"/>
    <property type="evidence" value="ECO:0007669"/>
    <property type="project" value="UniProtKB-KW"/>
</dbReference>
<keyword evidence="12" id="KW-1185">Reference proteome</keyword>
<dbReference type="SMART" id="SM00382">
    <property type="entry name" value="AAA"/>
    <property type="match status" value="1"/>
</dbReference>
<evidence type="ECO:0000256" key="6">
    <source>
        <dbReference type="ARBA" id="ARBA00022840"/>
    </source>
</evidence>
<dbReference type="GO" id="GO:0005886">
    <property type="term" value="C:plasma membrane"/>
    <property type="evidence" value="ECO:0007669"/>
    <property type="project" value="UniProtKB-SubCell"/>
</dbReference>
<dbReference type="GO" id="GO:0016887">
    <property type="term" value="F:ATP hydrolysis activity"/>
    <property type="evidence" value="ECO:0007669"/>
    <property type="project" value="InterPro"/>
</dbReference>
<dbReference type="InterPro" id="IPR051535">
    <property type="entry name" value="Siderophore_ABC-ATPase"/>
</dbReference>
<dbReference type="InterPro" id="IPR017871">
    <property type="entry name" value="ABC_transporter-like_CS"/>
</dbReference>
<evidence type="ECO:0000256" key="5">
    <source>
        <dbReference type="ARBA" id="ARBA00022741"/>
    </source>
</evidence>
<keyword evidence="3" id="KW-1003">Cell membrane</keyword>
<dbReference type="OrthoDB" id="9787851at2"/>
<evidence type="ECO:0000313" key="11">
    <source>
        <dbReference type="EMBL" id="ANZ66741.1"/>
    </source>
</evidence>
<dbReference type="SUPFAM" id="SSF52540">
    <property type="entry name" value="P-loop containing nucleoside triphosphate hydrolases"/>
    <property type="match status" value="1"/>
</dbReference>
<dbReference type="PANTHER" id="PTHR42771">
    <property type="entry name" value="IRON(3+)-HYDROXAMATE IMPORT ATP-BINDING PROTEIN FHUC"/>
    <property type="match status" value="1"/>
</dbReference>
<reference evidence="11 12" key="1">
    <citation type="submission" date="2016-03" db="EMBL/GenBank/DDBJ databases">
        <title>Pediococcus and Lactobacillus from brewery environment - whole genome sequencing and assembly.</title>
        <authorList>
            <person name="Behr J."/>
            <person name="Geissler A.J."/>
            <person name="Vogel R.F."/>
        </authorList>
    </citation>
    <scope>NUCLEOTIDE SEQUENCE [LARGE SCALE GENOMIC DNA]</scope>
    <source>
        <strain evidence="11 12">TMW 1.1995</strain>
    </source>
</reference>
<evidence type="ECO:0000256" key="7">
    <source>
        <dbReference type="ARBA" id="ARBA00023004"/>
    </source>
</evidence>
<dbReference type="PROSITE" id="PS00211">
    <property type="entry name" value="ABC_TRANSPORTER_1"/>
    <property type="match status" value="1"/>
</dbReference>
<sequence>MELKHVSFAYTPDHPLVKDFTAQVPEGQILTILGPNGAGKSTLLNLLDGQLMPSEGEILLADKPSADYSLKDRTAQIAVVSQQHQTYDDMTVREIVKIGRRPFHGLLDTVTDAEVAPFLDQVQLTAYADRALTSLSGGQQQRVWIAMALAQEPNYLLLDEPTTYLDIRYQGELMALIKQLQQDQSMTVILVLHDINQALQVSDAVWLIKNGALVQAGTPQDVINEQLLSDVFEMTVRIVDLPDYGRYVIQVPEVVGQDFD</sequence>
<feature type="domain" description="ABC transporter" evidence="10">
    <location>
        <begin position="1"/>
        <end position="235"/>
    </location>
</feature>
<proteinExistence type="predicted"/>
<keyword evidence="4" id="KW-0410">Iron transport</keyword>
<keyword evidence="9" id="KW-0472">Membrane</keyword>
<dbReference type="FunFam" id="3.40.50.300:FF:000134">
    <property type="entry name" value="Iron-enterobactin ABC transporter ATP-binding protein"/>
    <property type="match status" value="1"/>
</dbReference>
<keyword evidence="8" id="KW-0406">Ion transport</keyword>
<keyword evidence="6 11" id="KW-0067">ATP-binding</keyword>
<dbReference type="PANTHER" id="PTHR42771:SF10">
    <property type="entry name" value="FERRICHROME TRANSPORT ATP-BINDING PROTEIN FHUC"/>
    <property type="match status" value="1"/>
</dbReference>
<evidence type="ECO:0000256" key="2">
    <source>
        <dbReference type="ARBA" id="ARBA00022448"/>
    </source>
</evidence>
<dbReference type="EMBL" id="CP014924">
    <property type="protein sequence ID" value="ANZ66741.1"/>
    <property type="molecule type" value="Genomic_DNA"/>
</dbReference>
<dbReference type="AlphaFoldDB" id="A0A1B2IXI3"/>
<evidence type="ECO:0000256" key="3">
    <source>
        <dbReference type="ARBA" id="ARBA00022475"/>
    </source>
</evidence>
<dbReference type="InterPro" id="IPR003593">
    <property type="entry name" value="AAA+_ATPase"/>
</dbReference>
<dbReference type="GO" id="GO:0006826">
    <property type="term" value="P:iron ion transport"/>
    <property type="evidence" value="ECO:0007669"/>
    <property type="project" value="UniProtKB-KW"/>
</dbReference>
<dbReference type="Proteomes" id="UP000093267">
    <property type="component" value="Chromosome"/>
</dbReference>
<dbReference type="PROSITE" id="PS50893">
    <property type="entry name" value="ABC_TRANSPORTER_2"/>
    <property type="match status" value="1"/>
</dbReference>
<accession>A0A1B2IXI3</accession>
<evidence type="ECO:0000313" key="12">
    <source>
        <dbReference type="Proteomes" id="UP000093267"/>
    </source>
</evidence>
<name>A0A1B2IXI3_9LACO</name>
<evidence type="ECO:0000256" key="1">
    <source>
        <dbReference type="ARBA" id="ARBA00004202"/>
    </source>
</evidence>
<evidence type="ECO:0000259" key="10">
    <source>
        <dbReference type="PROSITE" id="PS50893"/>
    </source>
</evidence>
<keyword evidence="7" id="KW-0408">Iron</keyword>
<evidence type="ECO:0000256" key="9">
    <source>
        <dbReference type="ARBA" id="ARBA00023136"/>
    </source>
</evidence>
<dbReference type="Pfam" id="PF00005">
    <property type="entry name" value="ABC_tran"/>
    <property type="match status" value="1"/>
</dbReference>
<dbReference type="InterPro" id="IPR003439">
    <property type="entry name" value="ABC_transporter-like_ATP-bd"/>
</dbReference>
<protein>
    <submittedName>
        <fullName evidence="11">Cobalamin ABC transporter ATP-binding protein</fullName>
    </submittedName>
</protein>
<keyword evidence="5" id="KW-0547">Nucleotide-binding</keyword>
<keyword evidence="2" id="KW-0813">Transport</keyword>
<evidence type="ECO:0000256" key="8">
    <source>
        <dbReference type="ARBA" id="ARBA00023065"/>
    </source>
</evidence>
<dbReference type="RefSeq" id="WP_065902089.1">
    <property type="nucleotide sequence ID" value="NZ_CP014912.1"/>
</dbReference>
<evidence type="ECO:0000256" key="4">
    <source>
        <dbReference type="ARBA" id="ARBA00022496"/>
    </source>
</evidence>
<dbReference type="CDD" id="cd03214">
    <property type="entry name" value="ABC_Iron-Siderophores_B12_Hemin"/>
    <property type="match status" value="1"/>
</dbReference>